<dbReference type="GO" id="GO:0006974">
    <property type="term" value="P:DNA damage response"/>
    <property type="evidence" value="ECO:0007669"/>
    <property type="project" value="TreeGrafter"/>
</dbReference>
<dbReference type="InterPro" id="IPR052022">
    <property type="entry name" value="26kDa_periplasmic_antigen"/>
</dbReference>
<evidence type="ECO:0000313" key="3">
    <source>
        <dbReference type="Proteomes" id="UP000051221"/>
    </source>
</evidence>
<name>A0A0Q2S9A9_VIBFU</name>
<evidence type="ECO:0000313" key="2">
    <source>
        <dbReference type="EMBL" id="KQH83867.1"/>
    </source>
</evidence>
<dbReference type="Gene3D" id="3.30.70.2970">
    <property type="entry name" value="Protein of unknown function (DUF541), domain 2"/>
    <property type="match status" value="1"/>
</dbReference>
<dbReference type="OMA" id="MNQTNER"/>
<dbReference type="EMBL" id="LKHS01000027">
    <property type="protein sequence ID" value="KQH83867.1"/>
    <property type="molecule type" value="Genomic_DNA"/>
</dbReference>
<dbReference type="AlphaFoldDB" id="A0A0Q2S9A9"/>
<dbReference type="OrthoDB" id="5985609at2"/>
<dbReference type="Gene3D" id="3.30.110.170">
    <property type="entry name" value="Protein of unknown function (DUF541), domain 1"/>
    <property type="match status" value="1"/>
</dbReference>
<dbReference type="PANTHER" id="PTHR34387:SF1">
    <property type="entry name" value="PERIPLASMIC IMMUNOGENIC PROTEIN"/>
    <property type="match status" value="1"/>
</dbReference>
<dbReference type="InterPro" id="IPR007497">
    <property type="entry name" value="SIMPL/DUF541"/>
</dbReference>
<keyword evidence="1" id="KW-0732">Signal</keyword>
<dbReference type="Pfam" id="PF04402">
    <property type="entry name" value="SIMPL"/>
    <property type="match status" value="1"/>
</dbReference>
<organism evidence="2 3">
    <name type="scientific">Vibrio furnissii</name>
    <dbReference type="NCBI Taxonomy" id="29494"/>
    <lineage>
        <taxon>Bacteria</taxon>
        <taxon>Pseudomonadati</taxon>
        <taxon>Pseudomonadota</taxon>
        <taxon>Gammaproteobacteria</taxon>
        <taxon>Vibrionales</taxon>
        <taxon>Vibrionaceae</taxon>
        <taxon>Vibrio</taxon>
    </lineage>
</organism>
<dbReference type="Proteomes" id="UP000051221">
    <property type="component" value="Unassembled WGS sequence"/>
</dbReference>
<dbReference type="InParanoid" id="A0A0Q2S9A9"/>
<dbReference type="GeneID" id="50534475"/>
<dbReference type="NCBIfam" id="NF008299">
    <property type="entry name" value="PRK11087.1"/>
    <property type="match status" value="1"/>
</dbReference>
<feature type="signal peptide" evidence="1">
    <location>
        <begin position="1"/>
        <end position="21"/>
    </location>
</feature>
<dbReference type="RefSeq" id="WP_004724239.1">
    <property type="nucleotide sequence ID" value="NZ_CABLCD010000010.1"/>
</dbReference>
<sequence>MKLIPQLAIVACLFGAASVQAQDPNFPHLVTTGYGEVVAKPDMAQFSVKVTETTMNAEQAKAAVDKVVTAFTAQLKATGVNAQHISSSNLYLAPQYHYPKSGQPELVGYRASRSVTVEVDDVANLNQYLDVALANGINQVDNVQLKVRDEAKYQQQARMAAIEDAKLKARSIAKGFKRNLGGVWRIDYNTMNPQPVMMRAMSMNEKVSASDTYQDATLVIRDRVDVIYKLAE</sequence>
<comment type="caution">
    <text evidence="2">The sequence shown here is derived from an EMBL/GenBank/DDBJ whole genome shotgun (WGS) entry which is preliminary data.</text>
</comment>
<feature type="chain" id="PRO_5006196670" description="Oxidative stress defense protein" evidence="1">
    <location>
        <begin position="22"/>
        <end position="232"/>
    </location>
</feature>
<protein>
    <recommendedName>
        <fullName evidence="4">Oxidative stress defense protein</fullName>
    </recommendedName>
</protein>
<evidence type="ECO:0008006" key="4">
    <source>
        <dbReference type="Google" id="ProtNLM"/>
    </source>
</evidence>
<gene>
    <name evidence="2" type="ORF">AMR76_20675</name>
</gene>
<proteinExistence type="predicted"/>
<accession>A0A0Q2S9A9</accession>
<dbReference type="PANTHER" id="PTHR34387">
    <property type="entry name" value="SLR1258 PROTEIN"/>
    <property type="match status" value="1"/>
</dbReference>
<keyword evidence="3" id="KW-1185">Reference proteome</keyword>
<evidence type="ECO:0000256" key="1">
    <source>
        <dbReference type="SAM" id="SignalP"/>
    </source>
</evidence>
<dbReference type="FunCoup" id="A0A0Q2S9A9">
    <property type="interactions" value="27"/>
</dbReference>
<reference evidence="2 3" key="1">
    <citation type="submission" date="2015-08" db="EMBL/GenBank/DDBJ databases">
        <title>Antibacterial properties of a collection of Vibrionaceae strains.</title>
        <authorList>
            <person name="Giubergia S."/>
        </authorList>
    </citation>
    <scope>NUCLEOTIDE SEQUENCE [LARGE SCALE GENOMIC DNA]</scope>
    <source>
        <strain evidence="2 3">S0821</strain>
    </source>
</reference>